<dbReference type="GO" id="GO:0005829">
    <property type="term" value="C:cytosol"/>
    <property type="evidence" value="ECO:0007669"/>
    <property type="project" value="TreeGrafter"/>
</dbReference>
<comment type="caution">
    <text evidence="7">Lacks conserved residue(s) required for the propagation of feature annotation.</text>
</comment>
<accession>A0A388T8V8</accession>
<dbReference type="InterPro" id="IPR000924">
    <property type="entry name" value="Glu/Gln-tRNA-synth"/>
</dbReference>
<dbReference type="HAMAP" id="MF_00022">
    <property type="entry name" value="Glu_tRNA_synth_type1"/>
    <property type="match status" value="1"/>
</dbReference>
<dbReference type="InterPro" id="IPR020751">
    <property type="entry name" value="aa-tRNA-synth_I_codon-bd_sub2"/>
</dbReference>
<organism evidence="10 11">
    <name type="scientific">Termititenax aidoneus</name>
    <dbReference type="NCBI Taxonomy" id="2218524"/>
    <lineage>
        <taxon>Bacteria</taxon>
        <taxon>Bacillati</taxon>
        <taxon>Candidatus Margulisiibacteriota</taxon>
        <taxon>Candidatus Termititenacia</taxon>
        <taxon>Candidatus Termititenacales</taxon>
        <taxon>Candidatus Termititenacaceae</taxon>
        <taxon>Candidatus Termititenax</taxon>
    </lineage>
</organism>
<protein>
    <recommendedName>
        <fullName evidence="7">Glutamate--tRNA ligase</fullName>
        <ecNumber evidence="7">6.1.1.17</ecNumber>
    </recommendedName>
    <alternativeName>
        <fullName evidence="7">Glutamyl-tRNA synthetase</fullName>
        <shortName evidence="7">GluRS</shortName>
    </alternativeName>
</protein>
<dbReference type="InterPro" id="IPR008925">
    <property type="entry name" value="aa_tRNA-synth_I_cd-bd_sf"/>
</dbReference>
<keyword evidence="3 7" id="KW-0547">Nucleotide-binding</keyword>
<dbReference type="InterPro" id="IPR020058">
    <property type="entry name" value="Glu/Gln-tRNA-synth_Ib_cat-dom"/>
</dbReference>
<dbReference type="CDD" id="cd00808">
    <property type="entry name" value="GluRS_core"/>
    <property type="match status" value="1"/>
</dbReference>
<comment type="similarity">
    <text evidence="1 7">Belongs to the class-I aminoacyl-tRNA synthetase family. Glutamate--tRNA ligase type 1 subfamily.</text>
</comment>
<dbReference type="PRINTS" id="PR00987">
    <property type="entry name" value="TRNASYNTHGLU"/>
</dbReference>
<comment type="subunit">
    <text evidence="7">Monomer.</text>
</comment>
<evidence type="ECO:0000256" key="7">
    <source>
        <dbReference type="HAMAP-Rule" id="MF_00022"/>
    </source>
</evidence>
<sequence length="407" mass="45828">MSENVQIRTRFAPSPTGYLHVGGARTALFNWLYARKNNGKFILRIEDTDRARSTPEAIQAILNGLRWLGLDWDEGPEAGGDFGPYFQTQRLEIYNKYLAELLSQKTAYEKDGAVYFKSTDPDGNIEDFVIRRSDGMPVYNYAVVIDDALMRITHIIRGDDHLSNTPRQVMIYKALNLAVPKIVHVPMILGPDGQRLSKRHGATSVEEYAKQGVLPEAMVNYLARLGWAYKDQEFFTRADLLEKFSLNKVGRSAAIFDNKKLEWLNAEHIKKASLSRLKDFLPAEYLQHPKIDKILALSQSRMKTVGHIAKSCAYFIEKEITIPAELQAAAESARKYLPELAVRLKAAVWQTEAIEKTVRGFAAEQNLDAAQIIMPLRIILTGSNVSPGIFEVMELLGQELTVARLSA</sequence>
<feature type="domain" description="Glutamyl/glutaminyl-tRNA synthetase class Ib catalytic" evidence="8">
    <location>
        <begin position="124"/>
        <end position="263"/>
    </location>
</feature>
<evidence type="ECO:0000256" key="5">
    <source>
        <dbReference type="ARBA" id="ARBA00022917"/>
    </source>
</evidence>
<dbReference type="Pfam" id="PF00749">
    <property type="entry name" value="tRNA-synt_1c"/>
    <property type="match status" value="2"/>
</dbReference>
<proteinExistence type="inferred from homology"/>
<keyword evidence="2 7" id="KW-0436">Ligase</keyword>
<dbReference type="SUPFAM" id="SSF52374">
    <property type="entry name" value="Nucleotidylyl transferase"/>
    <property type="match status" value="1"/>
</dbReference>
<evidence type="ECO:0000313" key="10">
    <source>
        <dbReference type="EMBL" id="GBR72963.1"/>
    </source>
</evidence>
<evidence type="ECO:0000256" key="1">
    <source>
        <dbReference type="ARBA" id="ARBA00007894"/>
    </source>
</evidence>
<dbReference type="InterPro" id="IPR049940">
    <property type="entry name" value="GluQ/Sye"/>
</dbReference>
<dbReference type="Pfam" id="PF19269">
    <property type="entry name" value="Anticodon_2"/>
    <property type="match status" value="1"/>
</dbReference>
<evidence type="ECO:0000256" key="6">
    <source>
        <dbReference type="ARBA" id="ARBA00023146"/>
    </source>
</evidence>
<comment type="catalytic activity">
    <reaction evidence="7">
        <text>tRNA(Glu) + L-glutamate + ATP = L-glutamyl-tRNA(Glu) + AMP + diphosphate</text>
        <dbReference type="Rhea" id="RHEA:23540"/>
        <dbReference type="Rhea" id="RHEA-COMP:9663"/>
        <dbReference type="Rhea" id="RHEA-COMP:9680"/>
        <dbReference type="ChEBI" id="CHEBI:29985"/>
        <dbReference type="ChEBI" id="CHEBI:30616"/>
        <dbReference type="ChEBI" id="CHEBI:33019"/>
        <dbReference type="ChEBI" id="CHEBI:78442"/>
        <dbReference type="ChEBI" id="CHEBI:78520"/>
        <dbReference type="ChEBI" id="CHEBI:456215"/>
        <dbReference type="EC" id="6.1.1.17"/>
    </reaction>
</comment>
<keyword evidence="4 7" id="KW-0067">ATP-binding</keyword>
<evidence type="ECO:0000259" key="9">
    <source>
        <dbReference type="Pfam" id="PF19269"/>
    </source>
</evidence>
<reference evidence="10 11" key="1">
    <citation type="journal article" date="2019" name="ISME J.">
        <title>Genome analyses of uncultured TG2/ZB3 bacteria in 'Margulisbacteria' specifically attached to ectosymbiotic spirochetes of protists in the termite gut.</title>
        <authorList>
            <person name="Utami Y.D."/>
            <person name="Kuwahara H."/>
            <person name="Igai K."/>
            <person name="Murakami T."/>
            <person name="Sugaya K."/>
            <person name="Morikawa T."/>
            <person name="Nagura Y."/>
            <person name="Yuki M."/>
            <person name="Deevong P."/>
            <person name="Inoue T."/>
            <person name="Kihara K."/>
            <person name="Lo N."/>
            <person name="Yamada A."/>
            <person name="Ohkuma M."/>
            <person name="Hongoh Y."/>
        </authorList>
    </citation>
    <scope>NUCLEOTIDE SEQUENCE [LARGE SCALE GENOMIC DNA]</scope>
    <source>
        <strain evidence="10">NkOx7-01</strain>
    </source>
</reference>
<evidence type="ECO:0000256" key="3">
    <source>
        <dbReference type="ARBA" id="ARBA00022741"/>
    </source>
</evidence>
<evidence type="ECO:0000313" key="11">
    <source>
        <dbReference type="Proteomes" id="UP000269352"/>
    </source>
</evidence>
<feature type="domain" description="Aminoacyl-tRNA synthetase class I anticodon-binding" evidence="9">
    <location>
        <begin position="276"/>
        <end position="406"/>
    </location>
</feature>
<dbReference type="EMBL" id="BGZN01000004">
    <property type="protein sequence ID" value="GBR72963.1"/>
    <property type="molecule type" value="Genomic_DNA"/>
</dbReference>
<dbReference type="GO" id="GO:0006424">
    <property type="term" value="P:glutamyl-tRNA aminoacylation"/>
    <property type="evidence" value="ECO:0007669"/>
    <property type="project" value="UniProtKB-UniRule"/>
</dbReference>
<dbReference type="NCBIfam" id="TIGR00464">
    <property type="entry name" value="gltX_bact"/>
    <property type="match status" value="1"/>
</dbReference>
<keyword evidence="5 7" id="KW-0648">Protein biosynthesis</keyword>
<dbReference type="Gene3D" id="1.10.10.350">
    <property type="match status" value="1"/>
</dbReference>
<dbReference type="Proteomes" id="UP000269352">
    <property type="component" value="Unassembled WGS sequence"/>
</dbReference>
<evidence type="ECO:0000256" key="2">
    <source>
        <dbReference type="ARBA" id="ARBA00022598"/>
    </source>
</evidence>
<dbReference type="InterPro" id="IPR033910">
    <property type="entry name" value="GluRS_core"/>
</dbReference>
<gene>
    <name evidence="10" type="primary">gltX2</name>
    <name evidence="7" type="synonym">gltX</name>
    <name evidence="10" type="ORF">NO1_0419</name>
</gene>
<keyword evidence="6 7" id="KW-0030">Aminoacyl-tRNA synthetase</keyword>
<comment type="caution">
    <text evidence="10">The sequence shown here is derived from an EMBL/GenBank/DDBJ whole genome shotgun (WGS) entry which is preliminary data.</text>
</comment>
<evidence type="ECO:0000256" key="4">
    <source>
        <dbReference type="ARBA" id="ARBA00022840"/>
    </source>
</evidence>
<dbReference type="InterPro" id="IPR045462">
    <property type="entry name" value="aa-tRNA-synth_I_cd-bd"/>
</dbReference>
<dbReference type="GO" id="GO:0000049">
    <property type="term" value="F:tRNA binding"/>
    <property type="evidence" value="ECO:0007669"/>
    <property type="project" value="InterPro"/>
</dbReference>
<dbReference type="Gene3D" id="3.40.50.620">
    <property type="entry name" value="HUPs"/>
    <property type="match status" value="2"/>
</dbReference>
<dbReference type="EC" id="6.1.1.17" evidence="7"/>
<dbReference type="GO" id="GO:0008270">
    <property type="term" value="F:zinc ion binding"/>
    <property type="evidence" value="ECO:0007669"/>
    <property type="project" value="InterPro"/>
</dbReference>
<keyword evidence="7" id="KW-0963">Cytoplasm</keyword>
<dbReference type="PANTHER" id="PTHR43311:SF2">
    <property type="entry name" value="GLUTAMATE--TRNA LIGASE, MITOCHONDRIAL-RELATED"/>
    <property type="match status" value="1"/>
</dbReference>
<feature type="short sequence motif" description="'KMSKS' region" evidence="7">
    <location>
        <begin position="195"/>
        <end position="199"/>
    </location>
</feature>
<dbReference type="SUPFAM" id="SSF48163">
    <property type="entry name" value="An anticodon-binding domain of class I aminoacyl-tRNA synthetases"/>
    <property type="match status" value="1"/>
</dbReference>
<evidence type="ECO:0000259" key="8">
    <source>
        <dbReference type="Pfam" id="PF00749"/>
    </source>
</evidence>
<dbReference type="PROSITE" id="PS00178">
    <property type="entry name" value="AA_TRNA_LIGASE_I"/>
    <property type="match status" value="1"/>
</dbReference>
<dbReference type="InterPro" id="IPR001412">
    <property type="entry name" value="aa-tRNA-synth_I_CS"/>
</dbReference>
<feature type="binding site" evidence="7">
    <location>
        <position position="198"/>
    </location>
    <ligand>
        <name>ATP</name>
        <dbReference type="ChEBI" id="CHEBI:30616"/>
    </ligand>
</feature>
<feature type="short sequence motif" description="'HIGH' region" evidence="7">
    <location>
        <begin position="13"/>
        <end position="23"/>
    </location>
</feature>
<dbReference type="InterPro" id="IPR014729">
    <property type="entry name" value="Rossmann-like_a/b/a_fold"/>
</dbReference>
<dbReference type="PANTHER" id="PTHR43311">
    <property type="entry name" value="GLUTAMATE--TRNA LIGASE"/>
    <property type="match status" value="1"/>
</dbReference>
<name>A0A388T8V8_TERA1</name>
<comment type="subcellular location">
    <subcellularLocation>
        <location evidence="7">Cytoplasm</location>
    </subcellularLocation>
</comment>
<comment type="function">
    <text evidence="7">Catalyzes the attachment of glutamate to tRNA(Glu) in a two-step reaction: glutamate is first activated by ATP to form Glu-AMP and then transferred to the acceptor end of tRNA(Glu).</text>
</comment>
<feature type="domain" description="Glutamyl/glutaminyl-tRNA synthetase class Ib catalytic" evidence="8">
    <location>
        <begin position="6"/>
        <end position="110"/>
    </location>
</feature>
<dbReference type="GO" id="GO:0005524">
    <property type="term" value="F:ATP binding"/>
    <property type="evidence" value="ECO:0007669"/>
    <property type="project" value="UniProtKB-UniRule"/>
</dbReference>
<dbReference type="GO" id="GO:0004818">
    <property type="term" value="F:glutamate-tRNA ligase activity"/>
    <property type="evidence" value="ECO:0007669"/>
    <property type="project" value="UniProtKB-UniRule"/>
</dbReference>
<dbReference type="InterPro" id="IPR004527">
    <property type="entry name" value="Glu-tRNA-ligase_bac/mito"/>
</dbReference>
<keyword evidence="11" id="KW-1185">Reference proteome</keyword>
<dbReference type="AlphaFoldDB" id="A0A388T8V8"/>